<proteinExistence type="predicted"/>
<reference evidence="1 2" key="1">
    <citation type="submission" date="2023-03" db="EMBL/GenBank/DDBJ databases">
        <title>Genome insight into feeding habits of ladybird beetles.</title>
        <authorList>
            <person name="Li H.-S."/>
            <person name="Huang Y.-H."/>
            <person name="Pang H."/>
        </authorList>
    </citation>
    <scope>NUCLEOTIDE SEQUENCE [LARGE SCALE GENOMIC DNA]</scope>
    <source>
        <strain evidence="1">SYSU_2023b</strain>
        <tissue evidence="1">Whole body</tissue>
    </source>
</reference>
<name>A0AAW1TP59_9CUCU</name>
<comment type="caution">
    <text evidence="1">The sequence shown here is derived from an EMBL/GenBank/DDBJ whole genome shotgun (WGS) entry which is preliminary data.</text>
</comment>
<evidence type="ECO:0000313" key="2">
    <source>
        <dbReference type="Proteomes" id="UP001431783"/>
    </source>
</evidence>
<dbReference type="AlphaFoldDB" id="A0AAW1TP59"/>
<sequence>MALYTKIHYQTDKELENILAQSDSVPEDLLANNDNESNAEVLGEQDLRSVIYKFYSSNSGCSPESGLNTTESVKKRSINAYWTKNSKVVTPMVHQIMTRDRFLL</sequence>
<dbReference type="EMBL" id="JARQZJ010000003">
    <property type="protein sequence ID" value="KAK9870465.1"/>
    <property type="molecule type" value="Genomic_DNA"/>
</dbReference>
<keyword evidence="2" id="KW-1185">Reference proteome</keyword>
<gene>
    <name evidence="1" type="ORF">WA026_008024</name>
</gene>
<protein>
    <submittedName>
        <fullName evidence="1">Uncharacterized protein</fullName>
    </submittedName>
</protein>
<evidence type="ECO:0000313" key="1">
    <source>
        <dbReference type="EMBL" id="KAK9870465.1"/>
    </source>
</evidence>
<accession>A0AAW1TP59</accession>
<dbReference type="Proteomes" id="UP001431783">
    <property type="component" value="Unassembled WGS sequence"/>
</dbReference>
<organism evidence="1 2">
    <name type="scientific">Henosepilachna vigintioctopunctata</name>
    <dbReference type="NCBI Taxonomy" id="420089"/>
    <lineage>
        <taxon>Eukaryota</taxon>
        <taxon>Metazoa</taxon>
        <taxon>Ecdysozoa</taxon>
        <taxon>Arthropoda</taxon>
        <taxon>Hexapoda</taxon>
        <taxon>Insecta</taxon>
        <taxon>Pterygota</taxon>
        <taxon>Neoptera</taxon>
        <taxon>Endopterygota</taxon>
        <taxon>Coleoptera</taxon>
        <taxon>Polyphaga</taxon>
        <taxon>Cucujiformia</taxon>
        <taxon>Coccinelloidea</taxon>
        <taxon>Coccinellidae</taxon>
        <taxon>Epilachninae</taxon>
        <taxon>Epilachnini</taxon>
        <taxon>Henosepilachna</taxon>
    </lineage>
</organism>